<evidence type="ECO:0000256" key="4">
    <source>
        <dbReference type="ARBA" id="ARBA00008061"/>
    </source>
</evidence>
<dbReference type="STRING" id="166423.A0A0M8ZT68"/>
<evidence type="ECO:0000259" key="16">
    <source>
        <dbReference type="SMART" id="SM00632"/>
    </source>
</evidence>
<organism evidence="18 19">
    <name type="scientific">Melipona quadrifasciata</name>
    <dbReference type="NCBI Taxonomy" id="166423"/>
    <lineage>
        <taxon>Eukaryota</taxon>
        <taxon>Metazoa</taxon>
        <taxon>Ecdysozoa</taxon>
        <taxon>Arthropoda</taxon>
        <taxon>Hexapoda</taxon>
        <taxon>Insecta</taxon>
        <taxon>Pterygota</taxon>
        <taxon>Neoptera</taxon>
        <taxon>Endopterygota</taxon>
        <taxon>Hymenoptera</taxon>
        <taxon>Apocrita</taxon>
        <taxon>Aculeata</taxon>
        <taxon>Apoidea</taxon>
        <taxon>Anthophila</taxon>
        <taxon>Apidae</taxon>
        <taxon>Melipona</taxon>
    </lineage>
</organism>
<evidence type="ECO:0000256" key="9">
    <source>
        <dbReference type="ARBA" id="ARBA00022837"/>
    </source>
</evidence>
<keyword evidence="12" id="KW-0119">Carbohydrate metabolism</keyword>
<dbReference type="EC" id="3.2.1.1" evidence="6"/>
<dbReference type="SMART" id="SM00632">
    <property type="entry name" value="Aamy_C"/>
    <property type="match status" value="1"/>
</dbReference>
<feature type="domain" description="Alpha-amylase C-terminal" evidence="16">
    <location>
        <begin position="431"/>
        <end position="519"/>
    </location>
</feature>
<evidence type="ECO:0000256" key="10">
    <source>
        <dbReference type="ARBA" id="ARBA00023157"/>
    </source>
</evidence>
<feature type="signal peptide" evidence="15">
    <location>
        <begin position="1"/>
        <end position="16"/>
    </location>
</feature>
<evidence type="ECO:0000256" key="14">
    <source>
        <dbReference type="RuleBase" id="RU003615"/>
    </source>
</evidence>
<keyword evidence="9" id="KW-0106">Calcium</keyword>
<keyword evidence="10" id="KW-1015">Disulfide bond</keyword>
<sequence length="923" mass="103327">MLAIATLLAALALAAGQNNKNPHFVPGHDSIVHLFEWKWNDIARECEQFLGPMGYGGVQVSPLQENLVINNRPWWERYQPISYLWTTRSGTKKEFADMVARCNKAGVRIYVDAILNHMSGNWNNARGTGNSRADTYKLEYYQVPYHAQHFHKSCSVNNYNDPSNVRNCELTGLHDLDQGQEYVRSKLLDFLNAAVDAGVAGFRKNILLEVVKTKAGKVIHVLTRDAFCFEISIDAAKHMWPSDLNVIYSRINNLNTKHGFPANARPYIYQEVIDYGNEAISKREYNQLATVIEFKYAAEISNAFRGNNNLKWFVNWGEKWGLLPSQDSLVFVDNHDTQRDNPNTLTYKLSKMYKMAVAFMLAHPFGTPRVMSSFDFQSKDQGPPQDGNGNLVSPVINPDGTCRNGWICEHRWRQIYNMVRFRNVAHGTTVNNWWDNGSNQIAFCRGNSAFVAFNGDQNDLRTTLKTCLPAGTYCDVISGNLENGRCTGKVVNVQGNGDAYIEILKREEDGVLAIHVKVSLMIARFDRRRGSVTLGLTKAIWPSTDTFQQGTACEKLFLVVERPGRGYAKDKAEPPKIKSTVSAVSLFDGLLEDHFRLAYGTKQGTRLLKDVSFEQKTNYIAQRTPLLLEVYTTPPHESRDPNQPIANFRCISVAPEEARFSVHRTTIYVCHNVYQQVDKVQLSENFPLLGEFPQSQVFLPTALDILLNLAESGRVGGSEFEMSNAEILIRNSNTKHTLLQTFSSLSHILLYAVIFVKNFEQIWNIRQRKKVKIRTAAEKKLHLKGYRYLCYYFKLEGGWTSSSKATQGILNNEHPDAPHVTPILPIPQNKLPLRYVSSSAAFCAAFAVLTMCRSACVDDMSNIGGNTGLPNRVSCFCSFGSLLERGEVVDTVDGCGAPNGAIKPTNGVAPALNPGNLGSKPGG</sequence>
<keyword evidence="15" id="KW-0732">Signal</keyword>
<comment type="subunit">
    <text evidence="5">Monomer.</text>
</comment>
<dbReference type="Pfam" id="PF00128">
    <property type="entry name" value="Alpha-amylase"/>
    <property type="match status" value="1"/>
</dbReference>
<dbReference type="SUPFAM" id="SSF51445">
    <property type="entry name" value="(Trans)glycosidases"/>
    <property type="match status" value="1"/>
</dbReference>
<dbReference type="EMBL" id="KQ435855">
    <property type="protein sequence ID" value="KOX70625.1"/>
    <property type="molecule type" value="Genomic_DNA"/>
</dbReference>
<keyword evidence="7" id="KW-0479">Metal-binding</keyword>
<comment type="similarity">
    <text evidence="4 14">Belongs to the glycosyl hydrolase 13 family.</text>
</comment>
<evidence type="ECO:0000313" key="18">
    <source>
        <dbReference type="EMBL" id="KOX70625.1"/>
    </source>
</evidence>
<keyword evidence="8" id="KW-0378">Hydrolase</keyword>
<dbReference type="Gene3D" id="3.20.20.80">
    <property type="entry name" value="Glycosidases"/>
    <property type="match status" value="2"/>
</dbReference>
<dbReference type="PANTHER" id="PTHR43447">
    <property type="entry name" value="ALPHA-AMYLASE"/>
    <property type="match status" value="1"/>
</dbReference>
<keyword evidence="13" id="KW-0326">Glycosidase</keyword>
<evidence type="ECO:0000256" key="3">
    <source>
        <dbReference type="ARBA" id="ARBA00001923"/>
    </source>
</evidence>
<keyword evidence="19" id="KW-1185">Reference proteome</keyword>
<dbReference type="GO" id="GO:0005975">
    <property type="term" value="P:carbohydrate metabolic process"/>
    <property type="evidence" value="ECO:0007669"/>
    <property type="project" value="InterPro"/>
</dbReference>
<dbReference type="SUPFAM" id="SSF51011">
    <property type="entry name" value="Glycosyl hydrolase domain"/>
    <property type="match status" value="1"/>
</dbReference>
<feature type="domain" description="Glycosyl hydrolase family 13 catalytic" evidence="17">
    <location>
        <begin position="29"/>
        <end position="422"/>
    </location>
</feature>
<dbReference type="PRINTS" id="PR00110">
    <property type="entry name" value="ALPHAAMYLASE"/>
</dbReference>
<reference evidence="18 19" key="1">
    <citation type="submission" date="2015-07" db="EMBL/GenBank/DDBJ databases">
        <title>The genome of Melipona quadrifasciata.</title>
        <authorList>
            <person name="Pan H."/>
            <person name="Kapheim K."/>
        </authorList>
    </citation>
    <scope>NUCLEOTIDE SEQUENCE [LARGE SCALE GENOMIC DNA]</scope>
    <source>
        <strain evidence="18">0111107301</strain>
        <tissue evidence="18">Whole body</tissue>
    </source>
</reference>
<feature type="chain" id="PRO_5005830680" description="alpha-amylase" evidence="15">
    <location>
        <begin position="17"/>
        <end position="923"/>
    </location>
</feature>
<accession>A0A0M8ZT68</accession>
<dbReference type="SMART" id="SM00642">
    <property type="entry name" value="Aamy"/>
    <property type="match status" value="1"/>
</dbReference>
<dbReference type="GO" id="GO:0046872">
    <property type="term" value="F:metal ion binding"/>
    <property type="evidence" value="ECO:0007669"/>
    <property type="project" value="UniProtKB-KW"/>
</dbReference>
<name>A0A0M8ZT68_9HYME</name>
<evidence type="ECO:0000256" key="7">
    <source>
        <dbReference type="ARBA" id="ARBA00022723"/>
    </source>
</evidence>
<gene>
    <name evidence="18" type="ORF">WN51_03683</name>
</gene>
<dbReference type="Gene3D" id="2.60.40.1180">
    <property type="entry name" value="Golgi alpha-mannosidase II"/>
    <property type="match status" value="1"/>
</dbReference>
<dbReference type="InterPro" id="IPR031319">
    <property type="entry name" value="A-amylase_C"/>
</dbReference>
<evidence type="ECO:0000259" key="17">
    <source>
        <dbReference type="SMART" id="SM00642"/>
    </source>
</evidence>
<dbReference type="Pfam" id="PF02806">
    <property type="entry name" value="Alpha-amylase_C"/>
    <property type="match status" value="1"/>
</dbReference>
<protein>
    <recommendedName>
        <fullName evidence="6">alpha-amylase</fullName>
        <ecNumber evidence="6">3.2.1.1</ecNumber>
    </recommendedName>
</protein>
<evidence type="ECO:0000256" key="8">
    <source>
        <dbReference type="ARBA" id="ARBA00022801"/>
    </source>
</evidence>
<proteinExistence type="inferred from homology"/>
<evidence type="ECO:0000256" key="13">
    <source>
        <dbReference type="ARBA" id="ARBA00023295"/>
    </source>
</evidence>
<evidence type="ECO:0000256" key="15">
    <source>
        <dbReference type="SAM" id="SignalP"/>
    </source>
</evidence>
<evidence type="ECO:0000256" key="11">
    <source>
        <dbReference type="ARBA" id="ARBA00023214"/>
    </source>
</evidence>
<dbReference type="InterPro" id="IPR017853">
    <property type="entry name" value="GH"/>
</dbReference>
<dbReference type="InterPro" id="IPR006046">
    <property type="entry name" value="Alpha_amylase"/>
</dbReference>
<evidence type="ECO:0000256" key="2">
    <source>
        <dbReference type="ARBA" id="ARBA00001913"/>
    </source>
</evidence>
<dbReference type="Proteomes" id="UP000053105">
    <property type="component" value="Unassembled WGS sequence"/>
</dbReference>
<evidence type="ECO:0000256" key="1">
    <source>
        <dbReference type="ARBA" id="ARBA00000548"/>
    </source>
</evidence>
<dbReference type="InterPro" id="IPR006048">
    <property type="entry name" value="A-amylase/branching_C"/>
</dbReference>
<comment type="cofactor">
    <cofactor evidence="3">
        <name>chloride</name>
        <dbReference type="ChEBI" id="CHEBI:17996"/>
    </cofactor>
</comment>
<dbReference type="OrthoDB" id="550577at2759"/>
<dbReference type="GO" id="GO:0004556">
    <property type="term" value="F:alpha-amylase activity"/>
    <property type="evidence" value="ECO:0007669"/>
    <property type="project" value="UniProtKB-EC"/>
</dbReference>
<dbReference type="InterPro" id="IPR006047">
    <property type="entry name" value="GH13_cat_dom"/>
</dbReference>
<comment type="catalytic activity">
    <reaction evidence="1">
        <text>Endohydrolysis of (1-&gt;4)-alpha-D-glucosidic linkages in polysaccharides containing three or more (1-&gt;4)-alpha-linked D-glucose units.</text>
        <dbReference type="EC" id="3.2.1.1"/>
    </reaction>
</comment>
<dbReference type="CDD" id="cd11317">
    <property type="entry name" value="AmyAc_bac_euk_AmyA"/>
    <property type="match status" value="1"/>
</dbReference>
<evidence type="ECO:0000256" key="6">
    <source>
        <dbReference type="ARBA" id="ARBA00012595"/>
    </source>
</evidence>
<evidence type="ECO:0000256" key="12">
    <source>
        <dbReference type="ARBA" id="ARBA00023277"/>
    </source>
</evidence>
<evidence type="ECO:0000313" key="19">
    <source>
        <dbReference type="Proteomes" id="UP000053105"/>
    </source>
</evidence>
<keyword evidence="11" id="KW-0868">Chloride</keyword>
<dbReference type="InterPro" id="IPR013780">
    <property type="entry name" value="Glyco_hydro_b"/>
</dbReference>
<comment type="cofactor">
    <cofactor evidence="2">
        <name>Ca(2+)</name>
        <dbReference type="ChEBI" id="CHEBI:29108"/>
    </cofactor>
</comment>
<evidence type="ECO:0000256" key="5">
    <source>
        <dbReference type="ARBA" id="ARBA00011245"/>
    </source>
</evidence>
<dbReference type="AlphaFoldDB" id="A0A0M8ZT68"/>